<organism evidence="2 3">
    <name type="scientific">Amblyomma americanum</name>
    <name type="common">Lone star tick</name>
    <dbReference type="NCBI Taxonomy" id="6943"/>
    <lineage>
        <taxon>Eukaryota</taxon>
        <taxon>Metazoa</taxon>
        <taxon>Ecdysozoa</taxon>
        <taxon>Arthropoda</taxon>
        <taxon>Chelicerata</taxon>
        <taxon>Arachnida</taxon>
        <taxon>Acari</taxon>
        <taxon>Parasitiformes</taxon>
        <taxon>Ixodida</taxon>
        <taxon>Ixodoidea</taxon>
        <taxon>Ixodidae</taxon>
        <taxon>Amblyomminae</taxon>
        <taxon>Amblyomma</taxon>
    </lineage>
</organism>
<comment type="caution">
    <text evidence="2">The sequence shown here is derived from an EMBL/GenBank/DDBJ whole genome shotgun (WGS) entry which is preliminary data.</text>
</comment>
<dbReference type="AlphaFoldDB" id="A0AAQ4DYX8"/>
<feature type="chain" id="PRO_5042821271" description="Secreted protein" evidence="1">
    <location>
        <begin position="27"/>
        <end position="106"/>
    </location>
</feature>
<sequence length="106" mass="11667">MGLLASLGSACLAYVLFQGMYELSESNVIETDAGNVTLCIDATGSYVECTDDKDCINAIVPPVDFRGFQASVDAVGTKNCTCYRYGNNKHYCAKVPKEPDYDYKYY</sequence>
<keyword evidence="3" id="KW-1185">Reference proteome</keyword>
<protein>
    <recommendedName>
        <fullName evidence="4">Secreted protein</fullName>
    </recommendedName>
</protein>
<dbReference type="Proteomes" id="UP001321473">
    <property type="component" value="Unassembled WGS sequence"/>
</dbReference>
<evidence type="ECO:0000256" key="1">
    <source>
        <dbReference type="SAM" id="SignalP"/>
    </source>
</evidence>
<gene>
    <name evidence="2" type="ORF">V5799_005550</name>
</gene>
<accession>A0AAQ4DYX8</accession>
<dbReference type="EMBL" id="JARKHS020025199">
    <property type="protein sequence ID" value="KAK8767668.1"/>
    <property type="molecule type" value="Genomic_DNA"/>
</dbReference>
<feature type="signal peptide" evidence="1">
    <location>
        <begin position="1"/>
        <end position="26"/>
    </location>
</feature>
<proteinExistence type="predicted"/>
<evidence type="ECO:0000313" key="2">
    <source>
        <dbReference type="EMBL" id="KAK8767668.1"/>
    </source>
</evidence>
<name>A0AAQ4DYX8_AMBAM</name>
<reference evidence="2 3" key="1">
    <citation type="journal article" date="2023" name="Arcadia Sci">
        <title>De novo assembly of a long-read Amblyomma americanum tick genome.</title>
        <authorList>
            <person name="Chou S."/>
            <person name="Poskanzer K.E."/>
            <person name="Rollins M."/>
            <person name="Thuy-Boun P.S."/>
        </authorList>
    </citation>
    <scope>NUCLEOTIDE SEQUENCE [LARGE SCALE GENOMIC DNA]</scope>
    <source>
        <strain evidence="2">F_SG_1</strain>
        <tissue evidence="2">Salivary glands</tissue>
    </source>
</reference>
<keyword evidence="1" id="KW-0732">Signal</keyword>
<evidence type="ECO:0000313" key="3">
    <source>
        <dbReference type="Proteomes" id="UP001321473"/>
    </source>
</evidence>
<evidence type="ECO:0008006" key="4">
    <source>
        <dbReference type="Google" id="ProtNLM"/>
    </source>
</evidence>